<keyword evidence="1" id="KW-0472">Membrane</keyword>
<evidence type="ECO:0000256" key="1">
    <source>
        <dbReference type="SAM" id="Phobius"/>
    </source>
</evidence>
<proteinExistence type="predicted"/>
<sequence length="67" mass="7247">MDWIQAAWPNPLLGILIAAAIVHCVAGLWATAIATQKGYSTPQWLVIGLIGGSFAVLWSRRLSDRNS</sequence>
<dbReference type="AlphaFoldDB" id="A0AAN1UVI0"/>
<protein>
    <submittedName>
        <fullName evidence="2">Uncharacterized protein</fullName>
    </submittedName>
</protein>
<gene>
    <name evidence="2" type="ORF">DOP62_13170</name>
</gene>
<organism evidence="2 3">
    <name type="scientific">Synechococcus elongatus PCC 11801</name>
    <dbReference type="NCBI Taxonomy" id="2219813"/>
    <lineage>
        <taxon>Bacteria</taxon>
        <taxon>Bacillati</taxon>
        <taxon>Cyanobacteriota</taxon>
        <taxon>Cyanophyceae</taxon>
        <taxon>Synechococcales</taxon>
        <taxon>Synechococcaceae</taxon>
        <taxon>Synechococcus</taxon>
    </lineage>
</organism>
<feature type="transmembrane region" description="Helical" evidence="1">
    <location>
        <begin position="41"/>
        <end position="58"/>
    </location>
</feature>
<evidence type="ECO:0000313" key="3">
    <source>
        <dbReference type="Proteomes" id="UP000267249"/>
    </source>
</evidence>
<reference evidence="2 3" key="1">
    <citation type="journal article" date="2018" name="Sci. Rep.">
        <title>Genome Features and Biochemical Characteristics of a Robust, Fast Growing and Naturally Transformable Cyanobacterium Synechococcus elongatus PCC 11801 Isolated from India.</title>
        <authorList>
            <person name="Jaiswal D."/>
            <person name="Sengupta A."/>
            <person name="Sohoni S."/>
            <person name="Sengupta S."/>
            <person name="Phadnavis A.G."/>
            <person name="Pakrasi H.B."/>
            <person name="Wangikar P.P."/>
        </authorList>
    </citation>
    <scope>NUCLEOTIDE SEQUENCE [LARGE SCALE GENOMIC DNA]</scope>
    <source>
        <strain evidence="2 3">PCC 11801</strain>
    </source>
</reference>
<evidence type="ECO:0000313" key="2">
    <source>
        <dbReference type="EMBL" id="AZB73779.2"/>
    </source>
</evidence>
<accession>A0AAN1UVI0</accession>
<dbReference type="Proteomes" id="UP000267249">
    <property type="component" value="Chromosome"/>
</dbReference>
<dbReference type="RefSeq" id="WP_222610253.1">
    <property type="nucleotide sequence ID" value="NZ_CP030139.2"/>
</dbReference>
<dbReference type="EMBL" id="CP030139">
    <property type="protein sequence ID" value="AZB73779.2"/>
    <property type="molecule type" value="Genomic_DNA"/>
</dbReference>
<keyword evidence="1" id="KW-0812">Transmembrane</keyword>
<feature type="transmembrane region" description="Helical" evidence="1">
    <location>
        <begin position="12"/>
        <end position="35"/>
    </location>
</feature>
<name>A0AAN1UVI0_SYNEL</name>
<keyword evidence="1" id="KW-1133">Transmembrane helix</keyword>